<proteinExistence type="predicted"/>
<organism evidence="1 2">
    <name type="scientific">Pogonophryne albipinna</name>
    <dbReference type="NCBI Taxonomy" id="1090488"/>
    <lineage>
        <taxon>Eukaryota</taxon>
        <taxon>Metazoa</taxon>
        <taxon>Chordata</taxon>
        <taxon>Craniata</taxon>
        <taxon>Vertebrata</taxon>
        <taxon>Euteleostomi</taxon>
        <taxon>Actinopterygii</taxon>
        <taxon>Neopterygii</taxon>
        <taxon>Teleostei</taxon>
        <taxon>Neoteleostei</taxon>
        <taxon>Acanthomorphata</taxon>
        <taxon>Eupercaria</taxon>
        <taxon>Perciformes</taxon>
        <taxon>Notothenioidei</taxon>
        <taxon>Pogonophryne</taxon>
    </lineage>
</organism>
<evidence type="ECO:0000313" key="1">
    <source>
        <dbReference type="EMBL" id="KAJ4927516.1"/>
    </source>
</evidence>
<dbReference type="Proteomes" id="UP001219934">
    <property type="component" value="Unassembled WGS sequence"/>
</dbReference>
<name>A0AAD6AMM2_9TELE</name>
<protein>
    <submittedName>
        <fullName evidence="1">Uncharacterized protein</fullName>
    </submittedName>
</protein>
<evidence type="ECO:0000313" key="2">
    <source>
        <dbReference type="Proteomes" id="UP001219934"/>
    </source>
</evidence>
<accession>A0AAD6AMM2</accession>
<feature type="non-terminal residue" evidence="1">
    <location>
        <position position="1"/>
    </location>
</feature>
<reference evidence="1" key="1">
    <citation type="submission" date="2022-11" db="EMBL/GenBank/DDBJ databases">
        <title>Chromosome-level genome of Pogonophryne albipinna.</title>
        <authorList>
            <person name="Jo E."/>
        </authorList>
    </citation>
    <scope>NUCLEOTIDE SEQUENCE</scope>
    <source>
        <strain evidence="1">SGF0006</strain>
        <tissue evidence="1">Muscle</tissue>
    </source>
</reference>
<gene>
    <name evidence="1" type="ORF">JOQ06_015243</name>
</gene>
<sequence>MKVVPAPPSPVFSRRGAVFAVSSPVNPISSPPLSSSSPFFLLCPSHPLVLTPGLIPLKSPGNKLWCLRSSLLSRSPHPSSQSADTSAVKAGPVQKARPLHSVLFYGSEMVLICEKECSRSTNWCRQ</sequence>
<comment type="caution">
    <text evidence="1">The sequence shown here is derived from an EMBL/GenBank/DDBJ whole genome shotgun (WGS) entry which is preliminary data.</text>
</comment>
<dbReference type="EMBL" id="JAPTMU010000019">
    <property type="protein sequence ID" value="KAJ4927516.1"/>
    <property type="molecule type" value="Genomic_DNA"/>
</dbReference>
<dbReference type="AlphaFoldDB" id="A0AAD6AMM2"/>
<keyword evidence="2" id="KW-1185">Reference proteome</keyword>